<dbReference type="PANTHER" id="PTHR28254:SF1">
    <property type="entry name" value="CYTOCHROME B-C1 COMPLEX SUBUNIT 10, MITOCHONDRIAL"/>
    <property type="match status" value="1"/>
</dbReference>
<name>A0A6A6PG61_9PEZI</name>
<dbReference type="GO" id="GO:0006122">
    <property type="term" value="P:mitochondrial electron transport, ubiquinol to cytochrome c"/>
    <property type="evidence" value="ECO:0007669"/>
    <property type="project" value="InterPro"/>
</dbReference>
<dbReference type="GO" id="GO:0005739">
    <property type="term" value="C:mitochondrion"/>
    <property type="evidence" value="ECO:0007669"/>
    <property type="project" value="GOC"/>
</dbReference>
<dbReference type="EMBL" id="MU001643">
    <property type="protein sequence ID" value="KAF2478766.1"/>
    <property type="molecule type" value="Genomic_DNA"/>
</dbReference>
<keyword evidence="1" id="KW-1133">Transmembrane helix</keyword>
<proteinExistence type="predicted"/>
<dbReference type="InterPro" id="IPR019182">
    <property type="entry name" value="Cytochrome_b-c1_su10_fun"/>
</dbReference>
<dbReference type="PANTHER" id="PTHR28254">
    <property type="entry name" value="CYTOCHROME B-C1 COMPLEX SUBUNIT 10"/>
    <property type="match status" value="1"/>
</dbReference>
<protein>
    <submittedName>
        <fullName evidence="2">Ubiquinol-cytochrome-c reductase complex subunit-domain-containing protein</fullName>
    </submittedName>
</protein>
<feature type="transmembrane region" description="Helical" evidence="1">
    <location>
        <begin position="55"/>
        <end position="77"/>
    </location>
</feature>
<dbReference type="GeneID" id="54478824"/>
<dbReference type="Proteomes" id="UP000799767">
    <property type="component" value="Unassembled WGS sequence"/>
</dbReference>
<accession>A0A6A6PG61</accession>
<dbReference type="AlphaFoldDB" id="A0A6A6PG61"/>
<dbReference type="OrthoDB" id="2391627at2759"/>
<sequence>MQSTLLRRAQFGTQSDGFGGVHPWQQRPDYSVFRSKYGPQYKITPHVHGLNSRRLVRYGIMSSLFGVSAGVFALFFFNGIPRVRQDILEQMPFIGDYFHHEIPPEDDPF</sequence>
<keyword evidence="3" id="KW-1185">Reference proteome</keyword>
<dbReference type="RefSeq" id="XP_033585336.1">
    <property type="nucleotide sequence ID" value="XM_033737822.1"/>
</dbReference>
<keyword evidence="1" id="KW-0472">Membrane</keyword>
<dbReference type="Pfam" id="PF09796">
    <property type="entry name" value="QCR10"/>
    <property type="match status" value="1"/>
</dbReference>
<keyword evidence="1" id="KW-0812">Transmembrane</keyword>
<evidence type="ECO:0000256" key="1">
    <source>
        <dbReference type="SAM" id="Phobius"/>
    </source>
</evidence>
<organism evidence="2 3">
    <name type="scientific">Neohortaea acidophila</name>
    <dbReference type="NCBI Taxonomy" id="245834"/>
    <lineage>
        <taxon>Eukaryota</taxon>
        <taxon>Fungi</taxon>
        <taxon>Dikarya</taxon>
        <taxon>Ascomycota</taxon>
        <taxon>Pezizomycotina</taxon>
        <taxon>Dothideomycetes</taxon>
        <taxon>Dothideomycetidae</taxon>
        <taxon>Mycosphaerellales</taxon>
        <taxon>Teratosphaeriaceae</taxon>
        <taxon>Neohortaea</taxon>
    </lineage>
</organism>
<reference evidence="2" key="1">
    <citation type="journal article" date="2020" name="Stud. Mycol.">
        <title>101 Dothideomycetes genomes: a test case for predicting lifestyles and emergence of pathogens.</title>
        <authorList>
            <person name="Haridas S."/>
            <person name="Albert R."/>
            <person name="Binder M."/>
            <person name="Bloem J."/>
            <person name="Labutti K."/>
            <person name="Salamov A."/>
            <person name="Andreopoulos B."/>
            <person name="Baker S."/>
            <person name="Barry K."/>
            <person name="Bills G."/>
            <person name="Bluhm B."/>
            <person name="Cannon C."/>
            <person name="Castanera R."/>
            <person name="Culley D."/>
            <person name="Daum C."/>
            <person name="Ezra D."/>
            <person name="Gonzalez J."/>
            <person name="Henrissat B."/>
            <person name="Kuo A."/>
            <person name="Liang C."/>
            <person name="Lipzen A."/>
            <person name="Lutzoni F."/>
            <person name="Magnuson J."/>
            <person name="Mondo S."/>
            <person name="Nolan M."/>
            <person name="Ohm R."/>
            <person name="Pangilinan J."/>
            <person name="Park H.-J."/>
            <person name="Ramirez L."/>
            <person name="Alfaro M."/>
            <person name="Sun H."/>
            <person name="Tritt A."/>
            <person name="Yoshinaga Y."/>
            <person name="Zwiers L.-H."/>
            <person name="Turgeon B."/>
            <person name="Goodwin S."/>
            <person name="Spatafora J."/>
            <person name="Crous P."/>
            <person name="Grigoriev I."/>
        </authorList>
    </citation>
    <scope>NUCLEOTIDE SEQUENCE</scope>
    <source>
        <strain evidence="2">CBS 113389</strain>
    </source>
</reference>
<gene>
    <name evidence="2" type="ORF">BDY17DRAFT_328283</name>
</gene>
<evidence type="ECO:0000313" key="3">
    <source>
        <dbReference type="Proteomes" id="UP000799767"/>
    </source>
</evidence>
<evidence type="ECO:0000313" key="2">
    <source>
        <dbReference type="EMBL" id="KAF2478766.1"/>
    </source>
</evidence>